<dbReference type="InterPro" id="IPR039299">
    <property type="entry name" value="SEOA"/>
</dbReference>
<feature type="domain" description="Sieve element occlusion C-terminal" evidence="2">
    <location>
        <begin position="483"/>
        <end position="716"/>
    </location>
</feature>
<evidence type="ECO:0000259" key="1">
    <source>
        <dbReference type="Pfam" id="PF14576"/>
    </source>
</evidence>
<dbReference type="InterPro" id="IPR027942">
    <property type="entry name" value="SEO_N"/>
</dbReference>
<dbReference type="PANTHER" id="PTHR33232:SF11">
    <property type="entry name" value="PROTEIN SIEVE ELEMENT OCCLUSION C"/>
    <property type="match status" value="1"/>
</dbReference>
<dbReference type="Proteomes" id="UP001141806">
    <property type="component" value="Unassembled WGS sequence"/>
</dbReference>
<feature type="domain" description="Sieve element occlusion N-terminal" evidence="1">
    <location>
        <begin position="43"/>
        <end position="319"/>
    </location>
</feature>
<dbReference type="PANTHER" id="PTHR33232">
    <property type="entry name" value="PROTEIN SIEVE ELEMENT OCCLUSION B-LIKE"/>
    <property type="match status" value="1"/>
</dbReference>
<evidence type="ECO:0000313" key="3">
    <source>
        <dbReference type="EMBL" id="KAJ4961461.1"/>
    </source>
</evidence>
<organism evidence="3 4">
    <name type="scientific">Protea cynaroides</name>
    <dbReference type="NCBI Taxonomy" id="273540"/>
    <lineage>
        <taxon>Eukaryota</taxon>
        <taxon>Viridiplantae</taxon>
        <taxon>Streptophyta</taxon>
        <taxon>Embryophyta</taxon>
        <taxon>Tracheophyta</taxon>
        <taxon>Spermatophyta</taxon>
        <taxon>Magnoliopsida</taxon>
        <taxon>Proteales</taxon>
        <taxon>Proteaceae</taxon>
        <taxon>Protea</taxon>
    </lineage>
</organism>
<comment type="caution">
    <text evidence="3">The sequence shown here is derived from an EMBL/GenBank/DDBJ whole genome shotgun (WGS) entry which is preliminary data.</text>
</comment>
<dbReference type="InterPro" id="IPR027944">
    <property type="entry name" value="SEO_C"/>
</dbReference>
<evidence type="ECO:0000259" key="2">
    <source>
        <dbReference type="Pfam" id="PF14577"/>
    </source>
</evidence>
<proteinExistence type="predicted"/>
<dbReference type="Pfam" id="PF14577">
    <property type="entry name" value="SEO_C"/>
    <property type="match status" value="1"/>
</dbReference>
<evidence type="ECO:0000313" key="4">
    <source>
        <dbReference type="Proteomes" id="UP001141806"/>
    </source>
</evidence>
<name>A0A9Q0H7Q8_9MAGN</name>
<reference evidence="3" key="1">
    <citation type="journal article" date="2023" name="Plant J.">
        <title>The genome of the king protea, Protea cynaroides.</title>
        <authorList>
            <person name="Chang J."/>
            <person name="Duong T.A."/>
            <person name="Schoeman C."/>
            <person name="Ma X."/>
            <person name="Roodt D."/>
            <person name="Barker N."/>
            <person name="Li Z."/>
            <person name="Van de Peer Y."/>
            <person name="Mizrachi E."/>
        </authorList>
    </citation>
    <scope>NUCLEOTIDE SEQUENCE</scope>
    <source>
        <tissue evidence="3">Young leaves</tissue>
    </source>
</reference>
<evidence type="ECO:0008006" key="5">
    <source>
        <dbReference type="Google" id="ProtNLM"/>
    </source>
</evidence>
<protein>
    <recommendedName>
        <fullName evidence="5">Protein SIEVE ELEMENT OCCLUSION C</fullName>
    </recommendedName>
</protein>
<dbReference type="Pfam" id="PF14576">
    <property type="entry name" value="SEO_N"/>
    <property type="match status" value="1"/>
</dbReference>
<accession>A0A9Q0H7Q8</accession>
<sequence length="720" mass="82473">MHVNKHIHICTLKSCYFHDIDSLCLAMHSVGYPRFQCSSPSPENILVKNIILTHDPDGRRVDSEALLRMMENVMYYATTSNVFGSDLPATAVENFCNTGVVGSHESIGNTIYRISHEISYKCSGDGDLQTRIMAVFELLGSYSWDAKVVLVLVAFATNYGEFWLIMQLCPHYPLAVSVAMLKQLPSDLGAFKRPFKALTLLVKTMLELTKCVVEFEGLPLQHVKLDDEAMIATRSQIYIAAYWVIRSALICSNQITDLRAAKDELLHSTLSTMATWELSSLVFRVSCVHDKLRRQVDLCHNQIEAKLNKKLSDLFKETHVDNQEVLQILFALQDDFPLKQGNAQSKVAVSELMNKEVIIFVSKPKMNSLENWFLLVQQTYDHPQQEEFERQYEIIWVPVSCSSRWSDAEEKEYNELSNALPWCSIRRPWRLSAVILNYIRREWHFIEEPLMVVLDRQGRVTSLNAMDMILIWGGPKAYPFSTSRELQLWEEASWSLGLLVNEINPLISYWVKERRTLCLYGSDDIEWIREFICMMKEIKSAGVQIELVYVGKRDLDEHMRDILDTIAEGKLGDISLSYPKIHFFWLRFESMKRSKLRLGRSSDDDGILKEVSSLLNPNDSDNGWAVMGEGSSTDVIKFQGRQLIECLKLFQRWANDIENLGFLGAMRNAIEPQPFPAAKHSANRSSVIPYGEGLTTGTVVCEECKRPMEKHILYQCLVTE</sequence>
<dbReference type="AlphaFoldDB" id="A0A9Q0H7Q8"/>
<keyword evidence="4" id="KW-1185">Reference proteome</keyword>
<dbReference type="EMBL" id="JAMYWD010000009">
    <property type="protein sequence ID" value="KAJ4961461.1"/>
    <property type="molecule type" value="Genomic_DNA"/>
</dbReference>
<dbReference type="GO" id="GO:0010088">
    <property type="term" value="P:phloem development"/>
    <property type="evidence" value="ECO:0007669"/>
    <property type="project" value="InterPro"/>
</dbReference>
<gene>
    <name evidence="3" type="ORF">NE237_021371</name>
</gene>
<dbReference type="OrthoDB" id="1670392at2759"/>